<evidence type="ECO:0000256" key="1">
    <source>
        <dbReference type="ARBA" id="ARBA00004062"/>
    </source>
</evidence>
<accession>W8B6I9</accession>
<dbReference type="Proteomes" id="UP000606786">
    <property type="component" value="Unassembled WGS sequence"/>
</dbReference>
<dbReference type="InterPro" id="IPR000571">
    <property type="entry name" value="Znf_CCCH"/>
</dbReference>
<sequence>MNLNTDEYEQQLQSVEQSLKTVEDLEERTALNSLKANLEELIELTEQTNAAQLRNTEDEFSFKDELERFQREIALLDNVSVDATDTTKADIGQNLIELKSKLEEMVGEKCSAPHQHSWGAISYHNAIVCGIEEIANIDSEGELKARLRVLFTNPTHKEMMPCLFYLEGECRFDEKQCHYSHGELVDAEKLGPYTEPNFERLARNCVVLAKLPDRLWYRGHVICTNFVEQICRVRLDRNDENSRERDFPFEDLLPISHEDDVSSSSTDEYCEDDDRDYLEDMNDQKRENIIERSLFELNSTEPLGEWEKHTRGIGSKIMAKMGYVHGTGLGSDGSGIVVPVSAQILPQGCSLDRCMEIREAANGEKDFYSVEKKLRIQQKKQEGINAKAYERETRRTDVFSFINENILGGNTEMRKKIQKNTSLSNETMKSLNVASVRIADDIRRKEREILKLQKSIERNPTGSDISKRLHQQLQSKTQELNNLRKEENILTKEQTSRKIKDKLYVF</sequence>
<dbReference type="EMBL" id="GAMC01012338">
    <property type="protein sequence ID" value="JAB94217.1"/>
    <property type="molecule type" value="mRNA"/>
</dbReference>
<evidence type="ECO:0000256" key="10">
    <source>
        <dbReference type="ARBA" id="ARBA00023163"/>
    </source>
</evidence>
<gene>
    <name evidence="17" type="primary">ZGPAT</name>
    <name evidence="16" type="ORF">CCAP1982_LOCUS6285</name>
</gene>
<keyword evidence="10" id="KW-0804">Transcription</keyword>
<organism evidence="17">
    <name type="scientific">Ceratitis capitata</name>
    <name type="common">Mediterranean fruit fly</name>
    <name type="synonym">Tephritis capitata</name>
    <dbReference type="NCBI Taxonomy" id="7213"/>
    <lineage>
        <taxon>Eukaryota</taxon>
        <taxon>Metazoa</taxon>
        <taxon>Ecdysozoa</taxon>
        <taxon>Arthropoda</taxon>
        <taxon>Hexapoda</taxon>
        <taxon>Insecta</taxon>
        <taxon>Pterygota</taxon>
        <taxon>Neoptera</taxon>
        <taxon>Endopterygota</taxon>
        <taxon>Diptera</taxon>
        <taxon>Brachycera</taxon>
        <taxon>Muscomorpha</taxon>
        <taxon>Tephritoidea</taxon>
        <taxon>Tephritidae</taxon>
        <taxon>Ceratitis</taxon>
        <taxon>Ceratitis</taxon>
    </lineage>
</organism>
<dbReference type="Pfam" id="PF01585">
    <property type="entry name" value="G-patch"/>
    <property type="match status" value="1"/>
</dbReference>
<reference evidence="16" key="3">
    <citation type="submission" date="2020-11" db="EMBL/GenBank/DDBJ databases">
        <authorList>
            <person name="Whitehead M."/>
        </authorList>
    </citation>
    <scope>NUCLEOTIDE SEQUENCE</scope>
    <source>
        <strain evidence="16">EGII</strain>
    </source>
</reference>
<dbReference type="PROSITE" id="PS50103">
    <property type="entry name" value="ZF_C3H1"/>
    <property type="match status" value="1"/>
</dbReference>
<dbReference type="GO" id="GO:0001227">
    <property type="term" value="F:DNA-binding transcription repressor activity, RNA polymerase II-specific"/>
    <property type="evidence" value="ECO:0007669"/>
    <property type="project" value="TreeGrafter"/>
</dbReference>
<evidence type="ECO:0000256" key="8">
    <source>
        <dbReference type="ARBA" id="ARBA00023015"/>
    </source>
</evidence>
<dbReference type="KEGG" id="ccat:101459574"/>
<evidence type="ECO:0000256" key="6">
    <source>
        <dbReference type="ARBA" id="ARBA00022771"/>
    </source>
</evidence>
<keyword evidence="7 12" id="KW-0862">Zinc</keyword>
<evidence type="ECO:0000256" key="13">
    <source>
        <dbReference type="SAM" id="Coils"/>
    </source>
</evidence>
<keyword evidence="8" id="KW-0805">Transcription regulation</keyword>
<keyword evidence="18" id="KW-1185">Reference proteome</keyword>
<reference evidence="17" key="1">
    <citation type="submission" date="2013-07" db="EMBL/GenBank/DDBJ databases">
        <authorList>
            <person name="Geib S."/>
        </authorList>
    </citation>
    <scope>NUCLEOTIDE SEQUENCE</scope>
</reference>
<evidence type="ECO:0000256" key="7">
    <source>
        <dbReference type="ARBA" id="ARBA00022833"/>
    </source>
</evidence>
<evidence type="ECO:0000259" key="14">
    <source>
        <dbReference type="PROSITE" id="PS50103"/>
    </source>
</evidence>
<dbReference type="SMART" id="SM00443">
    <property type="entry name" value="G_patch"/>
    <property type="match status" value="1"/>
</dbReference>
<keyword evidence="9" id="KW-0238">DNA-binding</keyword>
<keyword evidence="13" id="KW-0175">Coiled coil</keyword>
<dbReference type="OrthoDB" id="5842926at2759"/>
<dbReference type="InterPro" id="IPR000467">
    <property type="entry name" value="G_patch_dom"/>
</dbReference>
<evidence type="ECO:0000256" key="2">
    <source>
        <dbReference type="ARBA" id="ARBA00004123"/>
    </source>
</evidence>
<feature type="domain" description="G-patch" evidence="15">
    <location>
        <begin position="310"/>
        <end position="344"/>
    </location>
</feature>
<dbReference type="PANTHER" id="PTHR46297">
    <property type="entry name" value="ZINC FINGER CCCH-TYPE WITH G PATCH DOMAIN-CONTAINING PROTEIN"/>
    <property type="match status" value="1"/>
</dbReference>
<feature type="coiled-coil region" evidence="13">
    <location>
        <begin position="466"/>
        <end position="493"/>
    </location>
</feature>
<keyword evidence="4" id="KW-0678">Repressor</keyword>
<feature type="zinc finger region" description="C3H1-type" evidence="12">
    <location>
        <begin position="157"/>
        <end position="184"/>
    </location>
</feature>
<proteinExistence type="evidence at transcript level"/>
<name>W8B6I9_CERCA</name>
<dbReference type="GeneID" id="101459574"/>
<evidence type="ECO:0000313" key="16">
    <source>
        <dbReference type="EMBL" id="CAD6997654.1"/>
    </source>
</evidence>
<keyword evidence="6 12" id="KW-0863">Zinc-finger</keyword>
<evidence type="ECO:0000256" key="4">
    <source>
        <dbReference type="ARBA" id="ARBA00022491"/>
    </source>
</evidence>
<evidence type="ECO:0000259" key="15">
    <source>
        <dbReference type="PROSITE" id="PS50174"/>
    </source>
</evidence>
<dbReference type="Gene3D" id="2.30.30.1190">
    <property type="match status" value="1"/>
</dbReference>
<protein>
    <recommendedName>
        <fullName evidence="3">Zinc finger CCCH-type with G patch domain-containing protein</fullName>
    </recommendedName>
</protein>
<dbReference type="GO" id="GO:0000978">
    <property type="term" value="F:RNA polymerase II cis-regulatory region sequence-specific DNA binding"/>
    <property type="evidence" value="ECO:0007669"/>
    <property type="project" value="TreeGrafter"/>
</dbReference>
<keyword evidence="11" id="KW-0539">Nucleus</keyword>
<evidence type="ECO:0000256" key="3">
    <source>
        <dbReference type="ARBA" id="ARBA00022414"/>
    </source>
</evidence>
<evidence type="ECO:0000256" key="12">
    <source>
        <dbReference type="PROSITE-ProRule" id="PRU00723"/>
    </source>
</evidence>
<evidence type="ECO:0000256" key="5">
    <source>
        <dbReference type="ARBA" id="ARBA00022723"/>
    </source>
</evidence>
<comment type="function">
    <text evidence="1">Transcription repressor.</text>
</comment>
<evidence type="ECO:0000313" key="17">
    <source>
        <dbReference type="EMBL" id="JAB94217.1"/>
    </source>
</evidence>
<evidence type="ECO:0000256" key="11">
    <source>
        <dbReference type="ARBA" id="ARBA00023242"/>
    </source>
</evidence>
<evidence type="ECO:0000256" key="9">
    <source>
        <dbReference type="ARBA" id="ARBA00023125"/>
    </source>
</evidence>
<comment type="subcellular location">
    <subcellularLocation>
        <location evidence="2">Nucleus</location>
    </subcellularLocation>
</comment>
<reference evidence="17" key="2">
    <citation type="journal article" date="2014" name="BMC Genomics">
        <title>A genomic perspective to assessing quality of mass-reared SIT flies used in Mediterranean fruit fly (Ceratitis capitata) eradication in California.</title>
        <authorList>
            <person name="Calla B."/>
            <person name="Hall B."/>
            <person name="Hou S."/>
            <person name="Geib S.M."/>
        </authorList>
    </citation>
    <scope>NUCLEOTIDE SEQUENCE</scope>
</reference>
<feature type="domain" description="C3H1-type" evidence="14">
    <location>
        <begin position="157"/>
        <end position="184"/>
    </location>
</feature>
<dbReference type="EMBL" id="CAJHJT010000012">
    <property type="protein sequence ID" value="CAD6997654.1"/>
    <property type="molecule type" value="Genomic_DNA"/>
</dbReference>
<dbReference type="AlphaFoldDB" id="W8B6I9"/>
<evidence type="ECO:0000313" key="18">
    <source>
        <dbReference type="Proteomes" id="UP000606786"/>
    </source>
</evidence>
<dbReference type="PANTHER" id="PTHR46297:SF1">
    <property type="entry name" value="ZINC FINGER CCCH-TYPE WITH G PATCH DOMAIN-CONTAINING PROTEIN"/>
    <property type="match status" value="1"/>
</dbReference>
<dbReference type="GO" id="GO:0005634">
    <property type="term" value="C:nucleus"/>
    <property type="evidence" value="ECO:0007669"/>
    <property type="project" value="UniProtKB-SubCell"/>
</dbReference>
<feature type="coiled-coil region" evidence="13">
    <location>
        <begin position="5"/>
        <end position="55"/>
    </location>
</feature>
<keyword evidence="5 12" id="KW-0479">Metal-binding</keyword>
<dbReference type="PROSITE" id="PS50174">
    <property type="entry name" value="G_PATCH"/>
    <property type="match status" value="1"/>
</dbReference>
<dbReference type="GO" id="GO:0008270">
    <property type="term" value="F:zinc ion binding"/>
    <property type="evidence" value="ECO:0007669"/>
    <property type="project" value="UniProtKB-KW"/>
</dbReference>